<evidence type="ECO:0000256" key="1">
    <source>
        <dbReference type="SAM" id="SignalP"/>
    </source>
</evidence>
<reference evidence="2 3" key="1">
    <citation type="submission" date="2016-03" db="EMBL/GenBank/DDBJ databases">
        <title>Complete genome sequence of Shewanella psychrophila WP2, a deep sea bacterium isolated from west Pacific sediment.</title>
        <authorList>
            <person name="Xu G."/>
            <person name="Jian H."/>
        </authorList>
    </citation>
    <scope>NUCLEOTIDE SEQUENCE [LARGE SCALE GENOMIC DNA]</scope>
    <source>
        <strain evidence="2 3">WP2</strain>
    </source>
</reference>
<dbReference type="RefSeq" id="WP_077752994.1">
    <property type="nucleotide sequence ID" value="NZ_CP014782.1"/>
</dbReference>
<evidence type="ECO:0000313" key="2">
    <source>
        <dbReference type="EMBL" id="AQS37879.1"/>
    </source>
</evidence>
<keyword evidence="3" id="KW-1185">Reference proteome</keyword>
<organism evidence="2 3">
    <name type="scientific">Shewanella psychrophila</name>
    <dbReference type="NCBI Taxonomy" id="225848"/>
    <lineage>
        <taxon>Bacteria</taxon>
        <taxon>Pseudomonadati</taxon>
        <taxon>Pseudomonadota</taxon>
        <taxon>Gammaproteobacteria</taxon>
        <taxon>Alteromonadales</taxon>
        <taxon>Shewanellaceae</taxon>
        <taxon>Shewanella</taxon>
    </lineage>
</organism>
<feature type="chain" id="PRO_5013249829" description="Outer membrane protein beta-barrel domain" evidence="1">
    <location>
        <begin position="25"/>
        <end position="228"/>
    </location>
</feature>
<dbReference type="KEGG" id="spsw:Sps_02727"/>
<feature type="signal peptide" evidence="1">
    <location>
        <begin position="1"/>
        <end position="24"/>
    </location>
</feature>
<protein>
    <recommendedName>
        <fullName evidence="4">Outer membrane protein beta-barrel domain</fullName>
    </recommendedName>
</protein>
<dbReference type="EMBL" id="CP014782">
    <property type="protein sequence ID" value="AQS37879.1"/>
    <property type="molecule type" value="Genomic_DNA"/>
</dbReference>
<accession>A0A1S6HQT5</accession>
<dbReference type="OrthoDB" id="6256135at2"/>
<gene>
    <name evidence="2" type="ORF">Sps_02727</name>
</gene>
<proteinExistence type="predicted"/>
<dbReference type="AlphaFoldDB" id="A0A1S6HQT5"/>
<evidence type="ECO:0008006" key="4">
    <source>
        <dbReference type="Google" id="ProtNLM"/>
    </source>
</evidence>
<keyword evidence="1" id="KW-0732">Signal</keyword>
<name>A0A1S6HQT5_9GAMM</name>
<sequence>MYFNNKSGLPVTLIFLCLSSAVNAQTIRHIADPLNLTTTLGAGFDADVLKVAGRYGWNNQKIELNTNFGGDKWNLSYLYSPQSPLSNWNLSASIKHGKTDTEIGRFNHYQYQVGIISEFNGWMDTALFTEFGANYLNVKDYSSSDSITATASATILKPWSDRWYNTLVVQGNAAIDGSERYEVYTWLSLGYRVTERWSWEIRYRYESSHFDNVNEEETKWGLAMQSQF</sequence>
<evidence type="ECO:0000313" key="3">
    <source>
        <dbReference type="Proteomes" id="UP000189545"/>
    </source>
</evidence>
<dbReference type="Proteomes" id="UP000189545">
    <property type="component" value="Chromosome"/>
</dbReference>